<dbReference type="Pfam" id="PF06689">
    <property type="entry name" value="zf-C4_ClpX"/>
    <property type="match status" value="1"/>
</dbReference>
<dbReference type="GO" id="GO:0051082">
    <property type="term" value="F:unfolded protein binding"/>
    <property type="evidence" value="ECO:0007669"/>
    <property type="project" value="UniProtKB-UniRule"/>
</dbReference>
<dbReference type="NCBIfam" id="TIGR00382">
    <property type="entry name" value="clpX"/>
    <property type="match status" value="1"/>
</dbReference>
<keyword evidence="1 6" id="KW-0479">Metal-binding</keyword>
<dbReference type="InterPro" id="IPR027417">
    <property type="entry name" value="P-loop_NTPase"/>
</dbReference>
<evidence type="ECO:0000313" key="10">
    <source>
        <dbReference type="Proteomes" id="UP000005413"/>
    </source>
</evidence>
<dbReference type="PROSITE" id="PS51902">
    <property type="entry name" value="CLPX_ZB"/>
    <property type="match status" value="1"/>
</dbReference>
<dbReference type="SUPFAM" id="SSF57716">
    <property type="entry name" value="Glucocorticoid receptor-like (DNA-binding domain)"/>
    <property type="match status" value="1"/>
</dbReference>
<keyword evidence="2 6" id="KW-0547">Nucleotide-binding</keyword>
<feature type="binding site" evidence="6">
    <location>
        <begin position="118"/>
        <end position="125"/>
    </location>
    <ligand>
        <name>ATP</name>
        <dbReference type="ChEBI" id="CHEBI:30616"/>
    </ligand>
</feature>
<comment type="function">
    <text evidence="6">ATP-dependent specificity component of the Clp protease. It directs the protease to specific substrates. Can perform chaperone functions in the absence of ClpP.</text>
</comment>
<keyword evidence="10" id="KW-1185">Reference proteome</keyword>
<reference evidence="9 10" key="1">
    <citation type="journal article" date="2012" name="BMC Genomics">
        <title>Comparative genomic analysis of the genus Staphylococcus including Staphylococcus aureus and its newly described sister species Staphylococcus simiae.</title>
        <authorList>
            <person name="Suzuki H."/>
            <person name="Lefebure T."/>
            <person name="Pavinski Bitar P."/>
            <person name="Stanhope M.J."/>
        </authorList>
    </citation>
    <scope>NUCLEOTIDE SEQUENCE [LARGE SCALE GENOMIC DNA]</scope>
    <source>
        <strain evidence="9 10">CCM 7213</strain>
    </source>
</reference>
<dbReference type="InterPro" id="IPR003959">
    <property type="entry name" value="ATPase_AAA_core"/>
</dbReference>
<dbReference type="FunFam" id="1.10.8.60:FF:000002">
    <property type="entry name" value="ATP-dependent Clp protease ATP-binding subunit ClpX"/>
    <property type="match status" value="1"/>
</dbReference>
<dbReference type="InterPro" id="IPR003593">
    <property type="entry name" value="AAA+_ATPase"/>
</dbReference>
<dbReference type="InterPro" id="IPR046425">
    <property type="entry name" value="ClpX_bact"/>
</dbReference>
<dbReference type="InterPro" id="IPR019489">
    <property type="entry name" value="Clp_ATPase_C"/>
</dbReference>
<evidence type="ECO:0000256" key="3">
    <source>
        <dbReference type="ARBA" id="ARBA00022833"/>
    </source>
</evidence>
<dbReference type="InterPro" id="IPR004487">
    <property type="entry name" value="Clp_protease_ATP-bd_su_ClpX"/>
</dbReference>
<dbReference type="Gene3D" id="3.40.50.300">
    <property type="entry name" value="P-loop containing nucleotide triphosphate hydrolases"/>
    <property type="match status" value="1"/>
</dbReference>
<dbReference type="Proteomes" id="UP000005413">
    <property type="component" value="Unassembled WGS sequence"/>
</dbReference>
<comment type="subunit">
    <text evidence="6">Component of the ClpX-ClpP complex. Forms a hexameric ring that, in the presence of ATP, binds to fourteen ClpP subunits assembled into a disk-like structure with a central cavity, resembling the structure of eukaryotic proteasomes.</text>
</comment>
<dbReference type="HAMAP" id="MF_00175">
    <property type="entry name" value="ClpX"/>
    <property type="match status" value="1"/>
</dbReference>
<dbReference type="SMART" id="SM01086">
    <property type="entry name" value="ClpB_D2-small"/>
    <property type="match status" value="1"/>
</dbReference>
<protein>
    <recommendedName>
        <fullName evidence="6">ATP-dependent Clp protease ATP-binding subunit ClpX</fullName>
    </recommendedName>
</protein>
<dbReference type="InterPro" id="IPR038366">
    <property type="entry name" value="Znf_CppX_C4_sf"/>
</dbReference>
<feature type="binding site" evidence="6 7">
    <location>
        <position position="13"/>
    </location>
    <ligand>
        <name>Zn(2+)</name>
        <dbReference type="ChEBI" id="CHEBI:29105"/>
    </ligand>
</feature>
<keyword evidence="9" id="KW-0645">Protease</keyword>
<evidence type="ECO:0000313" key="9">
    <source>
        <dbReference type="EMBL" id="EHJ06929.1"/>
    </source>
</evidence>
<evidence type="ECO:0000256" key="1">
    <source>
        <dbReference type="ARBA" id="ARBA00022723"/>
    </source>
</evidence>
<evidence type="ECO:0000256" key="7">
    <source>
        <dbReference type="PROSITE-ProRule" id="PRU01250"/>
    </source>
</evidence>
<dbReference type="InterPro" id="IPR059188">
    <property type="entry name" value="Znf_CLPX-like"/>
</dbReference>
<dbReference type="GO" id="GO:0140662">
    <property type="term" value="F:ATP-dependent protein folding chaperone"/>
    <property type="evidence" value="ECO:0007669"/>
    <property type="project" value="InterPro"/>
</dbReference>
<dbReference type="PATRIC" id="fig|911238.3.peg.2104"/>
<dbReference type="GO" id="GO:0008270">
    <property type="term" value="F:zinc ion binding"/>
    <property type="evidence" value="ECO:0007669"/>
    <property type="project" value="UniProtKB-UniRule"/>
</dbReference>
<dbReference type="Pfam" id="PF07724">
    <property type="entry name" value="AAA_2"/>
    <property type="match status" value="1"/>
</dbReference>
<dbReference type="GO" id="GO:0009376">
    <property type="term" value="C:HslUV protease complex"/>
    <property type="evidence" value="ECO:0007669"/>
    <property type="project" value="TreeGrafter"/>
</dbReference>
<keyword evidence="9" id="KW-0378">Hydrolase</keyword>
<dbReference type="Gene3D" id="1.10.8.60">
    <property type="match status" value="1"/>
</dbReference>
<evidence type="ECO:0000256" key="2">
    <source>
        <dbReference type="ARBA" id="ARBA00022741"/>
    </source>
</evidence>
<name>G5JLL7_9STAP</name>
<gene>
    <name evidence="6 9" type="primary">clpX</name>
    <name evidence="9" type="ORF">SS7213T_11922</name>
</gene>
<keyword evidence="3 6" id="KW-0862">Zinc</keyword>
<dbReference type="RefSeq" id="WP_002465067.1">
    <property type="nucleotide sequence ID" value="NZ_AEUN01000530.1"/>
</dbReference>
<evidence type="ECO:0000256" key="6">
    <source>
        <dbReference type="HAMAP-Rule" id="MF_00175"/>
    </source>
</evidence>
<feature type="binding site" evidence="6 7">
    <location>
        <position position="16"/>
    </location>
    <ligand>
        <name>Zn(2+)</name>
        <dbReference type="ChEBI" id="CHEBI:29105"/>
    </ligand>
</feature>
<dbReference type="InterPro" id="IPR050052">
    <property type="entry name" value="ATP-dep_Clp_protease_ClpX"/>
</dbReference>
<comment type="similarity">
    <text evidence="6 7">Belongs to the ClpX chaperone family.</text>
</comment>
<comment type="caution">
    <text evidence="9">The sequence shown here is derived from an EMBL/GenBank/DDBJ whole genome shotgun (WGS) entry which is preliminary data.</text>
</comment>
<feature type="domain" description="ClpX-type ZB" evidence="8">
    <location>
        <begin position="1"/>
        <end position="54"/>
    </location>
</feature>
<dbReference type="PANTHER" id="PTHR48102:SF7">
    <property type="entry name" value="ATP-DEPENDENT CLP PROTEASE ATP-BINDING SUBUNIT CLPX-LIKE, MITOCHONDRIAL"/>
    <property type="match status" value="1"/>
</dbReference>
<dbReference type="GO" id="GO:0016887">
    <property type="term" value="F:ATP hydrolysis activity"/>
    <property type="evidence" value="ECO:0007669"/>
    <property type="project" value="InterPro"/>
</dbReference>
<evidence type="ECO:0000256" key="5">
    <source>
        <dbReference type="ARBA" id="ARBA00023186"/>
    </source>
</evidence>
<dbReference type="CDD" id="cd19497">
    <property type="entry name" value="RecA-like_ClpX"/>
    <property type="match status" value="1"/>
</dbReference>
<dbReference type="EMBL" id="AEUN01000530">
    <property type="protein sequence ID" value="EHJ06929.1"/>
    <property type="molecule type" value="Genomic_DNA"/>
</dbReference>
<sequence length="420" mass="46236">MFKFNEDEENLKCSFCGKDQDQVKKLVAGSGVYICNECIELCSEIVEEELSQNTSEAITELPTPKEIMDHLNEYVIGQEKAKKSLAVAVYNHYKRIQQLGPNEDDVELQKSNIALIGPTGSGKTLLAQTLAKTLNVPFAIADATSLTEAGYVGDDVENILLRLIQAADFDIDKAEKGIIYVDEIDKIARKSENTSITRDVSGEGVQQALLKILEGTTASVPPQGGRKHPNQELIQIDTTNILFILGGAFDGIDEVIKRRLGEKVIGFSSNEADKYDEQALLAQIRPEDLQAYGLIPEFIGRVPIVANLETLDVSALKNILTQPKNALVKQYTKMLELDNVELEFTDEALSAISEKAIERKTGARGLRSIIEEALIDIMYDVPSTEDVAKVVITDKTIKDEVEPDLYDSEGNLINNSKTSA</sequence>
<dbReference type="GO" id="GO:0046983">
    <property type="term" value="F:protein dimerization activity"/>
    <property type="evidence" value="ECO:0007669"/>
    <property type="project" value="UniProtKB-UniRule"/>
</dbReference>
<feature type="binding site" evidence="6 7">
    <location>
        <position position="35"/>
    </location>
    <ligand>
        <name>Zn(2+)</name>
        <dbReference type="ChEBI" id="CHEBI:29105"/>
    </ligand>
</feature>
<dbReference type="NCBIfam" id="NF003745">
    <property type="entry name" value="PRK05342.1"/>
    <property type="match status" value="1"/>
</dbReference>
<dbReference type="OrthoDB" id="9804062at2"/>
<dbReference type="SMART" id="SM00382">
    <property type="entry name" value="AAA"/>
    <property type="match status" value="1"/>
</dbReference>
<dbReference type="FunFam" id="3.40.50.300:FF:000005">
    <property type="entry name" value="ATP-dependent Clp protease ATP-binding subunit ClpX"/>
    <property type="match status" value="1"/>
</dbReference>
<dbReference type="SUPFAM" id="SSF52540">
    <property type="entry name" value="P-loop containing nucleoside triphosphate hydrolases"/>
    <property type="match status" value="1"/>
</dbReference>
<feature type="binding site" evidence="6 7">
    <location>
        <position position="38"/>
    </location>
    <ligand>
        <name>Zn(2+)</name>
        <dbReference type="ChEBI" id="CHEBI:29105"/>
    </ligand>
</feature>
<dbReference type="Pfam" id="PF10431">
    <property type="entry name" value="ClpB_D2-small"/>
    <property type="match status" value="1"/>
</dbReference>
<evidence type="ECO:0000256" key="4">
    <source>
        <dbReference type="ARBA" id="ARBA00022840"/>
    </source>
</evidence>
<dbReference type="GO" id="GO:0008233">
    <property type="term" value="F:peptidase activity"/>
    <property type="evidence" value="ECO:0007669"/>
    <property type="project" value="UniProtKB-KW"/>
</dbReference>
<dbReference type="GO" id="GO:0051603">
    <property type="term" value="P:proteolysis involved in protein catabolic process"/>
    <property type="evidence" value="ECO:0007669"/>
    <property type="project" value="TreeGrafter"/>
</dbReference>
<dbReference type="AlphaFoldDB" id="G5JLL7"/>
<keyword evidence="5 6" id="KW-0143">Chaperone</keyword>
<dbReference type="InterPro" id="IPR010603">
    <property type="entry name" value="Znf_CppX_C4"/>
</dbReference>
<keyword evidence="4 6" id="KW-0067">ATP-binding</keyword>
<dbReference type="GO" id="GO:0051301">
    <property type="term" value="P:cell division"/>
    <property type="evidence" value="ECO:0007669"/>
    <property type="project" value="TreeGrafter"/>
</dbReference>
<dbReference type="Gene3D" id="6.20.220.10">
    <property type="entry name" value="ClpX chaperone, C4-type zinc finger domain"/>
    <property type="match status" value="1"/>
</dbReference>
<evidence type="ECO:0000259" key="8">
    <source>
        <dbReference type="PROSITE" id="PS51902"/>
    </source>
</evidence>
<dbReference type="PANTHER" id="PTHR48102">
    <property type="entry name" value="ATP-DEPENDENT CLP PROTEASE ATP-BINDING SUBUNIT CLPX-LIKE, MITOCHONDRIAL-RELATED"/>
    <property type="match status" value="1"/>
</dbReference>
<proteinExistence type="inferred from homology"/>
<organism evidence="9 10">
    <name type="scientific">Staphylococcus simiae CCM 7213 = CCUG 51256</name>
    <dbReference type="NCBI Taxonomy" id="911238"/>
    <lineage>
        <taxon>Bacteria</taxon>
        <taxon>Bacillati</taxon>
        <taxon>Bacillota</taxon>
        <taxon>Bacilli</taxon>
        <taxon>Bacillales</taxon>
        <taxon>Staphylococcaceae</taxon>
        <taxon>Staphylococcus</taxon>
    </lineage>
</organism>
<accession>G5JLL7</accession>
<dbReference type="SMART" id="SM00994">
    <property type="entry name" value="zf-C4_ClpX"/>
    <property type="match status" value="1"/>
</dbReference>
<dbReference type="GO" id="GO:0005524">
    <property type="term" value="F:ATP binding"/>
    <property type="evidence" value="ECO:0007669"/>
    <property type="project" value="UniProtKB-UniRule"/>
</dbReference>